<dbReference type="Proteomes" id="UP000217507">
    <property type="component" value="Chromosome"/>
</dbReference>
<gene>
    <name evidence="1" type="ORF">NIES23_21910</name>
</gene>
<dbReference type="SUPFAM" id="SSF53448">
    <property type="entry name" value="Nucleotide-diphospho-sugar transferases"/>
    <property type="match status" value="1"/>
</dbReference>
<evidence type="ECO:0000313" key="2">
    <source>
        <dbReference type="Proteomes" id="UP000217507"/>
    </source>
</evidence>
<organism evidence="1 2">
    <name type="scientific">Trichormus variabilis NIES-23</name>
    <dbReference type="NCBI Taxonomy" id="1973479"/>
    <lineage>
        <taxon>Bacteria</taxon>
        <taxon>Bacillati</taxon>
        <taxon>Cyanobacteriota</taxon>
        <taxon>Cyanophyceae</taxon>
        <taxon>Nostocales</taxon>
        <taxon>Nostocaceae</taxon>
        <taxon>Trichormus</taxon>
    </lineage>
</organism>
<dbReference type="AlphaFoldDB" id="A0A1Z4KKB5"/>
<name>A0A1Z4KKB5_ANAVA</name>
<reference evidence="1 2" key="1">
    <citation type="submission" date="2017-06" db="EMBL/GenBank/DDBJ databases">
        <title>Genome sequencing of cyanobaciteial culture collection at National Institute for Environmental Studies (NIES).</title>
        <authorList>
            <person name="Hirose Y."/>
            <person name="Shimura Y."/>
            <person name="Fujisawa T."/>
            <person name="Nakamura Y."/>
            <person name="Kawachi M."/>
        </authorList>
    </citation>
    <scope>NUCLEOTIDE SEQUENCE [LARGE SCALE GENOMIC DNA]</scope>
    <source>
        <strain evidence="1 2">NIES-23</strain>
    </source>
</reference>
<dbReference type="EMBL" id="AP018216">
    <property type="protein sequence ID" value="BAY69397.1"/>
    <property type="molecule type" value="Genomic_DNA"/>
</dbReference>
<protein>
    <submittedName>
        <fullName evidence="1">Uncharacterized protein</fullName>
    </submittedName>
</protein>
<proteinExistence type="predicted"/>
<sequence length="311" mass="36241">MLTAICTLFEGDYHYGVGNLVNSLYNHGFRGVIWAGYRGNLPPWTESVKNAENYQEFTVSPDCVIRFIKLDTYKCFTNYKPDFMLQLWENYCPEIEAIFYFDPDIVNKRRWAFYEEWVGRGIALCEDAYDYMPANDPNRIAWKELAERHGYPSLRELDRYYNAGFIGVKQNQKDILVLWKNLLETFESAGYFDLHNFHLYSEQYPYFLTDQCVLNLAVTLSHEPLSTVSRLGMDFGNASTYLMSHASGAAIKPWRKKLLLKALGGVPPSLTDKAYWQHTQSPIQLYPRRSYLTKKIELRCASAIGRFIRRS</sequence>
<dbReference type="InterPro" id="IPR029044">
    <property type="entry name" value="Nucleotide-diphossugar_trans"/>
</dbReference>
<accession>A0A1Z4KKB5</accession>
<evidence type="ECO:0000313" key="1">
    <source>
        <dbReference type="EMBL" id="BAY69397.1"/>
    </source>
</evidence>